<evidence type="ECO:0000256" key="1">
    <source>
        <dbReference type="SAM" id="MobiDB-lite"/>
    </source>
</evidence>
<feature type="region of interest" description="Disordered" evidence="1">
    <location>
        <begin position="63"/>
        <end position="93"/>
    </location>
</feature>
<organism evidence="2 3">
    <name type="scientific">Apiospora phragmitis</name>
    <dbReference type="NCBI Taxonomy" id="2905665"/>
    <lineage>
        <taxon>Eukaryota</taxon>
        <taxon>Fungi</taxon>
        <taxon>Dikarya</taxon>
        <taxon>Ascomycota</taxon>
        <taxon>Pezizomycotina</taxon>
        <taxon>Sordariomycetes</taxon>
        <taxon>Xylariomycetidae</taxon>
        <taxon>Amphisphaeriales</taxon>
        <taxon>Apiosporaceae</taxon>
        <taxon>Apiospora</taxon>
    </lineage>
</organism>
<name>A0ABR1T4R9_9PEZI</name>
<dbReference type="GeneID" id="92099056"/>
<reference evidence="2 3" key="1">
    <citation type="submission" date="2023-01" db="EMBL/GenBank/DDBJ databases">
        <title>Analysis of 21 Apiospora genomes using comparative genomics revels a genus with tremendous synthesis potential of carbohydrate active enzymes and secondary metabolites.</title>
        <authorList>
            <person name="Sorensen T."/>
        </authorList>
    </citation>
    <scope>NUCLEOTIDE SEQUENCE [LARGE SCALE GENOMIC DNA]</scope>
    <source>
        <strain evidence="2 3">CBS 135458</strain>
    </source>
</reference>
<keyword evidence="3" id="KW-1185">Reference proteome</keyword>
<accession>A0ABR1T4R9</accession>
<evidence type="ECO:0000313" key="3">
    <source>
        <dbReference type="Proteomes" id="UP001480595"/>
    </source>
</evidence>
<dbReference type="Proteomes" id="UP001480595">
    <property type="component" value="Unassembled WGS sequence"/>
</dbReference>
<proteinExistence type="predicted"/>
<feature type="compositionally biased region" description="Acidic residues" evidence="1">
    <location>
        <begin position="70"/>
        <end position="86"/>
    </location>
</feature>
<protein>
    <submittedName>
        <fullName evidence="2">Uncharacterized protein</fullName>
    </submittedName>
</protein>
<dbReference type="EMBL" id="JAQQWL010000015">
    <property type="protein sequence ID" value="KAK8041577.1"/>
    <property type="molecule type" value="Genomic_DNA"/>
</dbReference>
<comment type="caution">
    <text evidence="2">The sequence shown here is derived from an EMBL/GenBank/DDBJ whole genome shotgun (WGS) entry which is preliminary data.</text>
</comment>
<gene>
    <name evidence="2" type="ORF">PG994_014584</name>
</gene>
<dbReference type="RefSeq" id="XP_066709122.1">
    <property type="nucleotide sequence ID" value="XM_066865993.1"/>
</dbReference>
<sequence length="112" mass="12301">MVQNFWHEYLLLDDDQKACFLDMDSLPYGLLVIFGVPGAGKTRLCLLVVVMCYWAPINLGESQSHVDSQTVEDETNEDEDESEGQDAADSASSVDYSAGVNNAQAFGLLQSF</sequence>
<evidence type="ECO:0000313" key="2">
    <source>
        <dbReference type="EMBL" id="KAK8041577.1"/>
    </source>
</evidence>